<keyword evidence="1" id="KW-0694">RNA-binding</keyword>
<dbReference type="PANTHER" id="PTHR48025:SF1">
    <property type="entry name" value="RRM DOMAIN-CONTAINING PROTEIN"/>
    <property type="match status" value="1"/>
</dbReference>
<dbReference type="PANTHER" id="PTHR48025">
    <property type="entry name" value="OS02G0815200 PROTEIN"/>
    <property type="match status" value="1"/>
</dbReference>
<evidence type="ECO:0000259" key="2">
    <source>
        <dbReference type="PROSITE" id="PS50102"/>
    </source>
</evidence>
<evidence type="ECO:0000256" key="1">
    <source>
        <dbReference type="ARBA" id="ARBA00022884"/>
    </source>
</evidence>
<protein>
    <recommendedName>
        <fullName evidence="2">RRM domain-containing protein</fullName>
    </recommendedName>
</protein>
<feature type="domain" description="RRM" evidence="2">
    <location>
        <begin position="3"/>
        <end position="81"/>
    </location>
</feature>
<evidence type="ECO:0000313" key="3">
    <source>
        <dbReference type="EMBL" id="OGL47136.1"/>
    </source>
</evidence>
<dbReference type="EMBL" id="MGDF01000016">
    <property type="protein sequence ID" value="OGL47136.1"/>
    <property type="molecule type" value="Genomic_DNA"/>
</dbReference>
<comment type="caution">
    <text evidence="3">The sequence shown here is derived from an EMBL/GenBank/DDBJ whole genome shotgun (WGS) entry which is preliminary data.</text>
</comment>
<dbReference type="InterPro" id="IPR050502">
    <property type="entry name" value="Euk_RNA-bind_prot"/>
</dbReference>
<reference evidence="3 4" key="1">
    <citation type="journal article" date="2016" name="Nat. Commun.">
        <title>Thousands of microbial genomes shed light on interconnected biogeochemical processes in an aquifer system.</title>
        <authorList>
            <person name="Anantharaman K."/>
            <person name="Brown C.T."/>
            <person name="Hug L.A."/>
            <person name="Sharon I."/>
            <person name="Castelle C.J."/>
            <person name="Probst A.J."/>
            <person name="Thomas B.C."/>
            <person name="Singh A."/>
            <person name="Wilkins M.J."/>
            <person name="Karaoz U."/>
            <person name="Brodie E.L."/>
            <person name="Williams K.H."/>
            <person name="Hubbard S.S."/>
            <person name="Banfield J.F."/>
        </authorList>
    </citation>
    <scope>NUCLEOTIDE SEQUENCE [LARGE SCALE GENOMIC DNA]</scope>
</reference>
<dbReference type="SMART" id="SM00360">
    <property type="entry name" value="RRM"/>
    <property type="match status" value="1"/>
</dbReference>
<dbReference type="PROSITE" id="PS50102">
    <property type="entry name" value="RRM"/>
    <property type="match status" value="1"/>
</dbReference>
<sequence>MVSKLYVGNIPFQAEQNDLDELFKQAGNVISVKIVKDTTTGKSKGFGFVEMSSDEEAKKAVDMFNGHSFLGREIIVNKARPQREER</sequence>
<dbReference type="InterPro" id="IPR000504">
    <property type="entry name" value="RRM_dom"/>
</dbReference>
<dbReference type="AlphaFoldDB" id="A0A1F7RZY8"/>
<dbReference type="GO" id="GO:0003729">
    <property type="term" value="F:mRNA binding"/>
    <property type="evidence" value="ECO:0007669"/>
    <property type="project" value="TreeGrafter"/>
</dbReference>
<organism evidence="3 4">
    <name type="scientific">Candidatus Schekmanbacteria bacterium RBG_16_38_11</name>
    <dbReference type="NCBI Taxonomy" id="1817880"/>
    <lineage>
        <taxon>Bacteria</taxon>
        <taxon>Candidatus Schekmaniibacteriota</taxon>
    </lineage>
</organism>
<proteinExistence type="predicted"/>
<evidence type="ECO:0000313" key="4">
    <source>
        <dbReference type="Proteomes" id="UP000178435"/>
    </source>
</evidence>
<dbReference type="Gene3D" id="3.30.70.330">
    <property type="match status" value="1"/>
</dbReference>
<name>A0A1F7RZY8_9BACT</name>
<dbReference type="InterPro" id="IPR012677">
    <property type="entry name" value="Nucleotide-bd_a/b_plait_sf"/>
</dbReference>
<dbReference type="SUPFAM" id="SSF54928">
    <property type="entry name" value="RNA-binding domain, RBD"/>
    <property type="match status" value="1"/>
</dbReference>
<accession>A0A1F7RZY8</accession>
<dbReference type="Pfam" id="PF00076">
    <property type="entry name" value="RRM_1"/>
    <property type="match status" value="1"/>
</dbReference>
<dbReference type="Proteomes" id="UP000178435">
    <property type="component" value="Unassembled WGS sequence"/>
</dbReference>
<dbReference type="InterPro" id="IPR035979">
    <property type="entry name" value="RBD_domain_sf"/>
</dbReference>
<gene>
    <name evidence="3" type="ORF">A2149_04985</name>
</gene>